<name>A0A2R6P2C1_9APHY</name>
<dbReference type="Proteomes" id="UP000186601">
    <property type="component" value="Unassembled WGS sequence"/>
</dbReference>
<protein>
    <recommendedName>
        <fullName evidence="4">cAMP-independent regulatory protein</fullName>
    </recommendedName>
</protein>
<feature type="region of interest" description="Disordered" evidence="1">
    <location>
        <begin position="269"/>
        <end position="338"/>
    </location>
</feature>
<proteinExistence type="predicted"/>
<evidence type="ECO:0000313" key="2">
    <source>
        <dbReference type="EMBL" id="PSR84225.1"/>
    </source>
</evidence>
<sequence length="466" mass="51549">MSPDPHPSSSNSQNAPSTWTEPPWSGWIETTGDALLILEAARRGLIPRVTRRLVDSERKMITSGSVFVFDEDESGIKRWTDGFFWSPSRILGNFLLYRETEKRGAGHRSARAEREANAVEPEQLQPQYTADGVKIEGGQTLSRPKNESSRLGIDRQRERSLVGSLTNSYKFKPGGMMKKTFSLTIGGVAQHLISYYKVEDVEQGRLRAPSTLPELASLDISPEYLDKTHFRNPPKVEIGVDGVPRYRGEADDIDTSPRLLTTPLTIASPYDEASTSSGKRAKRYEPYGANIAVKRPRKPKNSTNTRSNNADTDTEPTSPTYPSPVQQPTPGYPESLSATTTPYPYYHYQTYPPAPVYSPAPYTGHPVSPIQPPQQTPTPPQQASTSPQQLTYPGYSSEANHSHPQSSYTYYPSGAPGYGAYPSTTWNQYPYAPHHTASTSQQSTSGASTSQERSHRDARDEVEDGT</sequence>
<feature type="region of interest" description="Disordered" evidence="1">
    <location>
        <begin position="1"/>
        <end position="24"/>
    </location>
</feature>
<dbReference type="GO" id="GO:0003677">
    <property type="term" value="F:DNA binding"/>
    <property type="evidence" value="ECO:0007669"/>
    <property type="project" value="TreeGrafter"/>
</dbReference>
<dbReference type="AlphaFoldDB" id="A0A2R6P2C1"/>
<dbReference type="PANTHER" id="PTHR28027:SF2">
    <property type="entry name" value="TRANSCRIPTIONAL REGULATOR MIT1"/>
    <property type="match status" value="1"/>
</dbReference>
<evidence type="ECO:0000313" key="3">
    <source>
        <dbReference type="Proteomes" id="UP000186601"/>
    </source>
</evidence>
<comment type="caution">
    <text evidence="2">The sequence shown here is derived from an EMBL/GenBank/DDBJ whole genome shotgun (WGS) entry which is preliminary data.</text>
</comment>
<gene>
    <name evidence="2" type="ORF">PHLCEN_2v5513</name>
</gene>
<keyword evidence="3" id="KW-1185">Reference proteome</keyword>
<dbReference type="InterPro" id="IPR018608">
    <property type="entry name" value="Gti1/Pac2"/>
</dbReference>
<evidence type="ECO:0008006" key="4">
    <source>
        <dbReference type="Google" id="ProtNLM"/>
    </source>
</evidence>
<dbReference type="OrthoDB" id="5572844at2759"/>
<feature type="compositionally biased region" description="Low complexity" evidence="1">
    <location>
        <begin position="436"/>
        <end position="451"/>
    </location>
</feature>
<evidence type="ECO:0000256" key="1">
    <source>
        <dbReference type="SAM" id="MobiDB-lite"/>
    </source>
</evidence>
<reference evidence="2 3" key="1">
    <citation type="submission" date="2018-02" db="EMBL/GenBank/DDBJ databases">
        <title>Genome sequence of the basidiomycete white-rot fungus Phlebia centrifuga.</title>
        <authorList>
            <person name="Granchi Z."/>
            <person name="Peng M."/>
            <person name="de Vries R.P."/>
            <person name="Hilden K."/>
            <person name="Makela M.R."/>
            <person name="Grigoriev I."/>
            <person name="Riley R."/>
        </authorList>
    </citation>
    <scope>NUCLEOTIDE SEQUENCE [LARGE SCALE GENOMIC DNA]</scope>
    <source>
        <strain evidence="2 3">FBCC195</strain>
    </source>
</reference>
<dbReference type="Pfam" id="PF09729">
    <property type="entry name" value="Gti1_Pac2"/>
    <property type="match status" value="1"/>
</dbReference>
<feature type="region of interest" description="Disordered" evidence="1">
    <location>
        <begin position="357"/>
        <end position="466"/>
    </location>
</feature>
<feature type="compositionally biased region" description="Pro residues" evidence="1">
    <location>
        <begin position="369"/>
        <end position="380"/>
    </location>
</feature>
<feature type="compositionally biased region" description="Polar residues" evidence="1">
    <location>
        <begin position="301"/>
        <end position="318"/>
    </location>
</feature>
<feature type="compositionally biased region" description="Polar residues" evidence="1">
    <location>
        <begin position="7"/>
        <end position="20"/>
    </location>
</feature>
<feature type="compositionally biased region" description="Low complexity" evidence="1">
    <location>
        <begin position="406"/>
        <end position="423"/>
    </location>
</feature>
<dbReference type="PANTHER" id="PTHR28027">
    <property type="entry name" value="TRANSCRIPTIONAL REGULATOR MIT1"/>
    <property type="match status" value="1"/>
</dbReference>
<accession>A0A2R6P2C1</accession>
<organism evidence="2 3">
    <name type="scientific">Hermanssonia centrifuga</name>
    <dbReference type="NCBI Taxonomy" id="98765"/>
    <lineage>
        <taxon>Eukaryota</taxon>
        <taxon>Fungi</taxon>
        <taxon>Dikarya</taxon>
        <taxon>Basidiomycota</taxon>
        <taxon>Agaricomycotina</taxon>
        <taxon>Agaricomycetes</taxon>
        <taxon>Polyporales</taxon>
        <taxon>Meruliaceae</taxon>
        <taxon>Hermanssonia</taxon>
    </lineage>
</organism>
<feature type="compositionally biased region" description="Pro residues" evidence="1">
    <location>
        <begin position="319"/>
        <end position="331"/>
    </location>
</feature>
<dbReference type="EMBL" id="MLYV02000540">
    <property type="protein sequence ID" value="PSR84225.1"/>
    <property type="molecule type" value="Genomic_DNA"/>
</dbReference>